<dbReference type="GO" id="GO:0005921">
    <property type="term" value="C:gap junction"/>
    <property type="evidence" value="ECO:0007669"/>
    <property type="project" value="UniProtKB-SubCell"/>
</dbReference>
<dbReference type="GO" id="GO:0034220">
    <property type="term" value="P:monoatomic ion transmembrane transport"/>
    <property type="evidence" value="ECO:0007669"/>
    <property type="project" value="UniProtKB-KW"/>
</dbReference>
<evidence type="ECO:0000256" key="2">
    <source>
        <dbReference type="ARBA" id="ARBA00004651"/>
    </source>
</evidence>
<evidence type="ECO:0000256" key="7">
    <source>
        <dbReference type="ARBA" id="ARBA00022949"/>
    </source>
</evidence>
<keyword evidence="8" id="KW-1133">Transmembrane helix</keyword>
<evidence type="ECO:0000256" key="9">
    <source>
        <dbReference type="ARBA" id="ARBA00023065"/>
    </source>
</evidence>
<dbReference type="Proteomes" id="UP000887566">
    <property type="component" value="Unplaced"/>
</dbReference>
<dbReference type="PANTHER" id="PTHR11893">
    <property type="entry name" value="INNEXIN"/>
    <property type="match status" value="1"/>
</dbReference>
<evidence type="ECO:0000313" key="13">
    <source>
        <dbReference type="WBParaSite" id="PSAMB.scaffold828size40747.g8989.t1"/>
    </source>
</evidence>
<evidence type="ECO:0000256" key="8">
    <source>
        <dbReference type="ARBA" id="ARBA00022989"/>
    </source>
</evidence>
<reference evidence="13" key="1">
    <citation type="submission" date="2022-11" db="UniProtKB">
        <authorList>
            <consortium name="WormBaseParasite"/>
        </authorList>
    </citation>
    <scope>IDENTIFICATION</scope>
</reference>
<comment type="subcellular location">
    <subcellularLocation>
        <location evidence="1">Cell junction</location>
        <location evidence="1">Gap junction</location>
    </subcellularLocation>
    <subcellularLocation>
        <location evidence="2">Cell membrane</location>
        <topology evidence="2">Multi-pass membrane protein</topology>
    </subcellularLocation>
</comment>
<dbReference type="Pfam" id="PF00876">
    <property type="entry name" value="Innexin"/>
    <property type="match status" value="1"/>
</dbReference>
<keyword evidence="3" id="KW-0813">Transport</keyword>
<proteinExistence type="predicted"/>
<name>A0A914XI62_9BILA</name>
<protein>
    <submittedName>
        <fullName evidence="13">Innexin</fullName>
    </submittedName>
</protein>
<sequence length="90" mass="10129">MGHVVPRGKDAWWLTKQIKQKMLSTILGSTRFAIGTQRSDTDFVDNLHTLITSNMLIAFALLSSFKMFGGRPVECMVPDDFTSSWEEVCS</sequence>
<organism evidence="12 13">
    <name type="scientific">Plectus sambesii</name>
    <dbReference type="NCBI Taxonomy" id="2011161"/>
    <lineage>
        <taxon>Eukaryota</taxon>
        <taxon>Metazoa</taxon>
        <taxon>Ecdysozoa</taxon>
        <taxon>Nematoda</taxon>
        <taxon>Chromadorea</taxon>
        <taxon>Plectida</taxon>
        <taxon>Plectina</taxon>
        <taxon>Plectoidea</taxon>
        <taxon>Plectidae</taxon>
        <taxon>Plectus</taxon>
    </lineage>
</organism>
<keyword evidence="9" id="KW-0406">Ion transport</keyword>
<evidence type="ECO:0000313" key="12">
    <source>
        <dbReference type="Proteomes" id="UP000887566"/>
    </source>
</evidence>
<keyword evidence="6" id="KW-0303">Gap junction</keyword>
<keyword evidence="11" id="KW-0407">Ion channel</keyword>
<dbReference type="InterPro" id="IPR000990">
    <property type="entry name" value="Innexin"/>
</dbReference>
<keyword evidence="4" id="KW-1003">Cell membrane</keyword>
<evidence type="ECO:0000256" key="4">
    <source>
        <dbReference type="ARBA" id="ARBA00022475"/>
    </source>
</evidence>
<evidence type="ECO:0000256" key="5">
    <source>
        <dbReference type="ARBA" id="ARBA00022692"/>
    </source>
</evidence>
<keyword evidence="12" id="KW-1185">Reference proteome</keyword>
<evidence type="ECO:0000256" key="3">
    <source>
        <dbReference type="ARBA" id="ARBA00022448"/>
    </source>
</evidence>
<dbReference type="GO" id="GO:0005886">
    <property type="term" value="C:plasma membrane"/>
    <property type="evidence" value="ECO:0007669"/>
    <property type="project" value="UniProtKB-SubCell"/>
</dbReference>
<keyword evidence="7" id="KW-0965">Cell junction</keyword>
<dbReference type="PANTHER" id="PTHR11893:SF31">
    <property type="entry name" value="INNEXIN-11"/>
    <property type="match status" value="1"/>
</dbReference>
<keyword evidence="5" id="KW-0812">Transmembrane</keyword>
<dbReference type="GO" id="GO:0005243">
    <property type="term" value="F:gap junction channel activity"/>
    <property type="evidence" value="ECO:0007669"/>
    <property type="project" value="TreeGrafter"/>
</dbReference>
<evidence type="ECO:0000256" key="1">
    <source>
        <dbReference type="ARBA" id="ARBA00004610"/>
    </source>
</evidence>
<evidence type="ECO:0000256" key="10">
    <source>
        <dbReference type="ARBA" id="ARBA00023136"/>
    </source>
</evidence>
<keyword evidence="10" id="KW-0472">Membrane</keyword>
<dbReference type="AlphaFoldDB" id="A0A914XI62"/>
<evidence type="ECO:0000256" key="11">
    <source>
        <dbReference type="ARBA" id="ARBA00023303"/>
    </source>
</evidence>
<evidence type="ECO:0000256" key="6">
    <source>
        <dbReference type="ARBA" id="ARBA00022868"/>
    </source>
</evidence>
<accession>A0A914XI62</accession>
<dbReference type="WBParaSite" id="PSAMB.scaffold828size40747.g8989.t1">
    <property type="protein sequence ID" value="PSAMB.scaffold828size40747.g8989.t1"/>
    <property type="gene ID" value="PSAMB.scaffold828size40747.g8989"/>
</dbReference>